<accession>A0A074YJY4</accession>
<organism evidence="1 2">
    <name type="scientific">Aureobasidium pullulans EXF-150</name>
    <dbReference type="NCBI Taxonomy" id="1043002"/>
    <lineage>
        <taxon>Eukaryota</taxon>
        <taxon>Fungi</taxon>
        <taxon>Dikarya</taxon>
        <taxon>Ascomycota</taxon>
        <taxon>Pezizomycotina</taxon>
        <taxon>Dothideomycetes</taxon>
        <taxon>Dothideomycetidae</taxon>
        <taxon>Dothideales</taxon>
        <taxon>Saccotheciaceae</taxon>
        <taxon>Aureobasidium</taxon>
    </lineage>
</organism>
<evidence type="ECO:0000313" key="1">
    <source>
        <dbReference type="EMBL" id="KEQ87186.1"/>
    </source>
</evidence>
<dbReference type="EMBL" id="KL584977">
    <property type="protein sequence ID" value="KEQ87186.1"/>
    <property type="molecule type" value="Genomic_DNA"/>
</dbReference>
<dbReference type="AlphaFoldDB" id="A0A074YJY4"/>
<gene>
    <name evidence="1" type="ORF">M438DRAFT_164227</name>
</gene>
<evidence type="ECO:0000313" key="2">
    <source>
        <dbReference type="Proteomes" id="UP000030706"/>
    </source>
</evidence>
<proteinExistence type="predicted"/>
<dbReference type="Proteomes" id="UP000030706">
    <property type="component" value="Unassembled WGS sequence"/>
</dbReference>
<keyword evidence="2" id="KW-1185">Reference proteome</keyword>
<sequence length="113" mass="12341">MRCRGRDQTMCLCLEASGGQGESFFDITCVAIFLSATPSLFVCLPWQEHPSIGPSFSSSPDFAATPQHAKRTLAQAIRPACVGFSCVLAYFISTERGCKMHMLVGYQERSPLS</sequence>
<protein>
    <submittedName>
        <fullName evidence="1">Uncharacterized protein</fullName>
    </submittedName>
</protein>
<name>A0A074YJY4_AURPU</name>
<dbReference type="GeneID" id="40741371"/>
<dbReference type="RefSeq" id="XP_029763373.1">
    <property type="nucleotide sequence ID" value="XM_029899065.1"/>
</dbReference>
<reference evidence="1 2" key="1">
    <citation type="journal article" date="2014" name="BMC Genomics">
        <title>Genome sequencing of four Aureobasidium pullulans varieties: biotechnological potential, stress tolerance, and description of new species.</title>
        <authorList>
            <person name="Gostin Ar C."/>
            <person name="Ohm R.A."/>
            <person name="Kogej T."/>
            <person name="Sonjak S."/>
            <person name="Turk M."/>
            <person name="Zajc J."/>
            <person name="Zalar P."/>
            <person name="Grube M."/>
            <person name="Sun H."/>
            <person name="Han J."/>
            <person name="Sharma A."/>
            <person name="Chiniquy J."/>
            <person name="Ngan C.Y."/>
            <person name="Lipzen A."/>
            <person name="Barry K."/>
            <person name="Grigoriev I.V."/>
            <person name="Gunde-Cimerman N."/>
        </authorList>
    </citation>
    <scope>NUCLEOTIDE SEQUENCE [LARGE SCALE GENOMIC DNA]</scope>
    <source>
        <strain evidence="1 2">EXF-150</strain>
    </source>
</reference>
<dbReference type="HOGENOM" id="CLU_2133043_0_0_1"/>